<dbReference type="InterPro" id="IPR013126">
    <property type="entry name" value="Hsp_70_fam"/>
</dbReference>
<dbReference type="AlphaFoldDB" id="A0A2U1Q496"/>
<sequence length="141" mass="15617">MSMGSVMIPKPNYSTKEPRLEKKQSYQANKMSEKVRVAAVGIYFGATYSCVTVWSDKHNRVEIIPNKQGKKYTPLCVGWDGTQLLIGHAATRNPKNTIFSDSTLISYKTVLAGQDVEKCRVTTAVGIHLGTTYLLCGSLVW</sequence>
<dbReference type="GO" id="GO:0140662">
    <property type="term" value="F:ATP-dependent protein folding chaperone"/>
    <property type="evidence" value="ECO:0007669"/>
    <property type="project" value="InterPro"/>
</dbReference>
<evidence type="ECO:0000256" key="3">
    <source>
        <dbReference type="ARBA" id="ARBA00022840"/>
    </source>
</evidence>
<organism evidence="5 6">
    <name type="scientific">Artemisia annua</name>
    <name type="common">Sweet wormwood</name>
    <dbReference type="NCBI Taxonomy" id="35608"/>
    <lineage>
        <taxon>Eukaryota</taxon>
        <taxon>Viridiplantae</taxon>
        <taxon>Streptophyta</taxon>
        <taxon>Embryophyta</taxon>
        <taxon>Tracheophyta</taxon>
        <taxon>Spermatophyta</taxon>
        <taxon>Magnoliopsida</taxon>
        <taxon>eudicotyledons</taxon>
        <taxon>Gunneridae</taxon>
        <taxon>Pentapetalae</taxon>
        <taxon>asterids</taxon>
        <taxon>campanulids</taxon>
        <taxon>Asterales</taxon>
        <taxon>Asteraceae</taxon>
        <taxon>Asteroideae</taxon>
        <taxon>Anthemideae</taxon>
        <taxon>Artemisiinae</taxon>
        <taxon>Artemisia</taxon>
    </lineage>
</organism>
<dbReference type="PANTHER" id="PTHR19375">
    <property type="entry name" value="HEAT SHOCK PROTEIN 70KDA"/>
    <property type="match status" value="1"/>
</dbReference>
<dbReference type="EMBL" id="PKPP01000437">
    <property type="protein sequence ID" value="PWA92772.1"/>
    <property type="molecule type" value="Genomic_DNA"/>
</dbReference>
<evidence type="ECO:0000256" key="1">
    <source>
        <dbReference type="ARBA" id="ARBA00007381"/>
    </source>
</evidence>
<reference evidence="5 6" key="1">
    <citation type="journal article" date="2018" name="Mol. Plant">
        <title>The genome of Artemisia annua provides insight into the evolution of Asteraceae family and artemisinin biosynthesis.</title>
        <authorList>
            <person name="Shen Q."/>
            <person name="Zhang L."/>
            <person name="Liao Z."/>
            <person name="Wang S."/>
            <person name="Yan T."/>
            <person name="Shi P."/>
            <person name="Liu M."/>
            <person name="Fu X."/>
            <person name="Pan Q."/>
            <person name="Wang Y."/>
            <person name="Lv Z."/>
            <person name="Lu X."/>
            <person name="Zhang F."/>
            <person name="Jiang W."/>
            <person name="Ma Y."/>
            <person name="Chen M."/>
            <person name="Hao X."/>
            <person name="Li L."/>
            <person name="Tang Y."/>
            <person name="Lv G."/>
            <person name="Zhou Y."/>
            <person name="Sun X."/>
            <person name="Brodelius P.E."/>
            <person name="Rose J.K.C."/>
            <person name="Tang K."/>
        </authorList>
    </citation>
    <scope>NUCLEOTIDE SEQUENCE [LARGE SCALE GENOMIC DNA]</scope>
    <source>
        <strain evidence="6">cv. Huhao1</strain>
        <tissue evidence="5">Leaf</tissue>
    </source>
</reference>
<keyword evidence="3" id="KW-0067">ATP-binding</keyword>
<dbReference type="Pfam" id="PF00012">
    <property type="entry name" value="HSP70"/>
    <property type="match status" value="1"/>
</dbReference>
<dbReference type="GO" id="GO:0005524">
    <property type="term" value="F:ATP binding"/>
    <property type="evidence" value="ECO:0007669"/>
    <property type="project" value="UniProtKB-KW"/>
</dbReference>
<dbReference type="Gene3D" id="3.30.420.40">
    <property type="match status" value="1"/>
</dbReference>
<dbReference type="STRING" id="35608.A0A2U1Q496"/>
<keyword evidence="5" id="KW-0346">Stress response</keyword>
<protein>
    <submittedName>
        <fullName evidence="5">Heat shock protein 70 family</fullName>
    </submittedName>
</protein>
<dbReference type="SUPFAM" id="SSF53067">
    <property type="entry name" value="Actin-like ATPase domain"/>
    <property type="match status" value="1"/>
</dbReference>
<comment type="similarity">
    <text evidence="1">Belongs to the heat shock protein 70 family.</text>
</comment>
<keyword evidence="6" id="KW-1185">Reference proteome</keyword>
<dbReference type="Proteomes" id="UP000245207">
    <property type="component" value="Unassembled WGS sequence"/>
</dbReference>
<keyword evidence="2" id="KW-0547">Nucleotide-binding</keyword>
<proteinExistence type="inferred from homology"/>
<accession>A0A2U1Q496</accession>
<evidence type="ECO:0000313" key="6">
    <source>
        <dbReference type="Proteomes" id="UP000245207"/>
    </source>
</evidence>
<gene>
    <name evidence="5" type="ORF">CTI12_AA015940</name>
</gene>
<dbReference type="FunFam" id="3.30.420.40:FF:000028">
    <property type="entry name" value="heat shock 70 kDa protein-like"/>
    <property type="match status" value="1"/>
</dbReference>
<name>A0A2U1Q496_ARTAN</name>
<evidence type="ECO:0000256" key="4">
    <source>
        <dbReference type="SAM" id="MobiDB-lite"/>
    </source>
</evidence>
<dbReference type="InterPro" id="IPR043129">
    <property type="entry name" value="ATPase_NBD"/>
</dbReference>
<comment type="caution">
    <text evidence="5">The sequence shown here is derived from an EMBL/GenBank/DDBJ whole genome shotgun (WGS) entry which is preliminary data.</text>
</comment>
<feature type="region of interest" description="Disordered" evidence="4">
    <location>
        <begin position="1"/>
        <end position="21"/>
    </location>
</feature>
<evidence type="ECO:0000313" key="5">
    <source>
        <dbReference type="EMBL" id="PWA92772.1"/>
    </source>
</evidence>
<evidence type="ECO:0000256" key="2">
    <source>
        <dbReference type="ARBA" id="ARBA00022741"/>
    </source>
</evidence>